<dbReference type="InterPro" id="IPR050743">
    <property type="entry name" value="2-oxoacid_DH_E2_comp"/>
</dbReference>
<evidence type="ECO:0000256" key="7">
    <source>
        <dbReference type="ARBA" id="ARBA00023128"/>
    </source>
</evidence>
<dbReference type="GO" id="GO:0005759">
    <property type="term" value="C:mitochondrial matrix"/>
    <property type="evidence" value="ECO:0007669"/>
    <property type="project" value="UniProtKB-SubCell"/>
</dbReference>
<dbReference type="Gene3D" id="4.10.320.10">
    <property type="entry name" value="E3-binding domain"/>
    <property type="match status" value="1"/>
</dbReference>
<dbReference type="SUPFAM" id="SSF47005">
    <property type="entry name" value="Peripheral subunit-binding domain of 2-oxo acid dehydrogenase complex"/>
    <property type="match status" value="1"/>
</dbReference>
<reference evidence="14" key="1">
    <citation type="journal article" date="2024" name="Gigascience">
        <title>Chromosome-level genome of the poultry shaft louse Menopon gallinae provides insight into the host-switching and adaptive evolution of parasitic lice.</title>
        <authorList>
            <person name="Xu Y."/>
            <person name="Ma L."/>
            <person name="Liu S."/>
            <person name="Liang Y."/>
            <person name="Liu Q."/>
            <person name="He Z."/>
            <person name="Tian L."/>
            <person name="Duan Y."/>
            <person name="Cai W."/>
            <person name="Li H."/>
            <person name="Song F."/>
        </authorList>
    </citation>
    <scope>NUCLEOTIDE SEQUENCE</scope>
    <source>
        <strain evidence="14">Cailab_2023a</strain>
    </source>
</reference>
<keyword evidence="6" id="KW-0809">Transit peptide</keyword>
<name>A0AAW2HE32_9NEOP</name>
<evidence type="ECO:0000259" key="12">
    <source>
        <dbReference type="PROSITE" id="PS50968"/>
    </source>
</evidence>
<dbReference type="InterPro" id="IPR003016">
    <property type="entry name" value="2-oxoA_DH_lipoyl-BS"/>
</dbReference>
<evidence type="ECO:0000256" key="5">
    <source>
        <dbReference type="ARBA" id="ARBA00022823"/>
    </source>
</evidence>
<protein>
    <recommendedName>
        <fullName evidence="10">Dihydrolipoamide acetyltransferase component of pyruvate dehydrogenase complex</fullName>
        <ecNumber evidence="10">2.3.1.-</ecNumber>
    </recommendedName>
</protein>
<comment type="similarity">
    <text evidence="3 10">Belongs to the 2-oxoacid dehydrogenase family.</text>
</comment>
<dbReference type="FunFam" id="3.30.559.10:FF:000027">
    <property type="entry name" value="Dihydrolipoamide acetyltransferase component of pyruvate dehydrogenase complex"/>
    <property type="match status" value="1"/>
</dbReference>
<dbReference type="InterPro" id="IPR000089">
    <property type="entry name" value="Biotin_lipoyl"/>
</dbReference>
<dbReference type="GO" id="GO:0043754">
    <property type="term" value="F:dihydrolipoamide branched chain acyltransferase activity"/>
    <property type="evidence" value="ECO:0007669"/>
    <property type="project" value="UniProtKB-EC"/>
</dbReference>
<dbReference type="InterPro" id="IPR036625">
    <property type="entry name" value="E3-bd_dom_sf"/>
</dbReference>
<evidence type="ECO:0000256" key="6">
    <source>
        <dbReference type="ARBA" id="ARBA00022946"/>
    </source>
</evidence>
<sequence length="498" mass="54329">MALRICSQHFRIQKLEKLFYKVNKNIHPRYLSNYESVKSCQIVLNGSLPRSSTLNGISHSQSDIRSFHVARALQGTIVPYKLSDIGEGIVEVVIKEWFIKPGDKISEFDQICEVQSDKASVTITSRYEGIVKKLYHEVDGTAKVGEPLIDIEIEDDSAVGEEAGKESPKSSEPAPAEKAPAAAVASEPAKEDQHGELTKALATPAVRRMAMENNIDLKKVKGTGKGGRVLKEDVILYVESLKGGKPATSAGVPEPPPPGPPKITVEGQDIVQEIKGIRKAMVKTMASAWTIPHFSYCDEVDVTELVNMKDELKRIGNSKGVKLTFMPFFIKAASMALNKYPILNSAPDEKCEKITIKASHNISVAIDSPHGLVVPNIKNVQKLDIIEIAAELNRLQVAAANGKLGLDDLNGGTFSLSNIGIIGGTYMKPILVAPQVIIGAIGKIQVLPRFDKNKNIIEAHIFNISWSADHRVLDGATVARFSNLWKLLVETPKVLLNL</sequence>
<dbReference type="EMBL" id="JARGDH010000005">
    <property type="protein sequence ID" value="KAL0267913.1"/>
    <property type="molecule type" value="Genomic_DNA"/>
</dbReference>
<evidence type="ECO:0000256" key="4">
    <source>
        <dbReference type="ARBA" id="ARBA00022679"/>
    </source>
</evidence>
<dbReference type="GO" id="GO:0031405">
    <property type="term" value="F:lipoic acid binding"/>
    <property type="evidence" value="ECO:0007669"/>
    <property type="project" value="TreeGrafter"/>
</dbReference>
<dbReference type="PANTHER" id="PTHR43178:SF5">
    <property type="entry name" value="LIPOAMIDE ACYLTRANSFERASE COMPONENT OF BRANCHED-CHAIN ALPHA-KETO ACID DEHYDROGENASE COMPLEX, MITOCHONDRIAL"/>
    <property type="match status" value="1"/>
</dbReference>
<evidence type="ECO:0000256" key="8">
    <source>
        <dbReference type="ARBA" id="ARBA00023315"/>
    </source>
</evidence>
<gene>
    <name evidence="14" type="ORF">PYX00_010050</name>
</gene>
<evidence type="ECO:0000256" key="1">
    <source>
        <dbReference type="ARBA" id="ARBA00001938"/>
    </source>
</evidence>
<dbReference type="SUPFAM" id="SSF52777">
    <property type="entry name" value="CoA-dependent acyltransferases"/>
    <property type="match status" value="1"/>
</dbReference>
<feature type="domain" description="Peripheral subunit-binding (PSBD)" evidence="13">
    <location>
        <begin position="201"/>
        <end position="238"/>
    </location>
</feature>
<dbReference type="Pfam" id="PF02817">
    <property type="entry name" value="E3_binding"/>
    <property type="match status" value="1"/>
</dbReference>
<dbReference type="GO" id="GO:0016407">
    <property type="term" value="F:acetyltransferase activity"/>
    <property type="evidence" value="ECO:0007669"/>
    <property type="project" value="TreeGrafter"/>
</dbReference>
<dbReference type="SUPFAM" id="SSF51230">
    <property type="entry name" value="Single hybrid motif"/>
    <property type="match status" value="1"/>
</dbReference>
<dbReference type="PANTHER" id="PTHR43178">
    <property type="entry name" value="DIHYDROLIPOAMIDE ACETYLTRANSFERASE COMPONENT OF PYRUVATE DEHYDROGENASE COMPLEX"/>
    <property type="match status" value="1"/>
</dbReference>
<evidence type="ECO:0000256" key="10">
    <source>
        <dbReference type="RuleBase" id="RU003423"/>
    </source>
</evidence>
<feature type="domain" description="Lipoyl-binding" evidence="12">
    <location>
        <begin position="77"/>
        <end position="152"/>
    </location>
</feature>
<organism evidence="14">
    <name type="scientific">Menopon gallinae</name>
    <name type="common">poultry shaft louse</name>
    <dbReference type="NCBI Taxonomy" id="328185"/>
    <lineage>
        <taxon>Eukaryota</taxon>
        <taxon>Metazoa</taxon>
        <taxon>Ecdysozoa</taxon>
        <taxon>Arthropoda</taxon>
        <taxon>Hexapoda</taxon>
        <taxon>Insecta</taxon>
        <taxon>Pterygota</taxon>
        <taxon>Neoptera</taxon>
        <taxon>Paraneoptera</taxon>
        <taxon>Psocodea</taxon>
        <taxon>Troctomorpha</taxon>
        <taxon>Phthiraptera</taxon>
        <taxon>Amblycera</taxon>
        <taxon>Menoponidae</taxon>
        <taxon>Menopon</taxon>
    </lineage>
</organism>
<dbReference type="PROSITE" id="PS50968">
    <property type="entry name" value="BIOTINYL_LIPOYL"/>
    <property type="match status" value="1"/>
</dbReference>
<comment type="catalytic activity">
    <reaction evidence="9">
        <text>N(6)-[(R)-dihydrolipoyl]-L-lysyl-[protein] + 2-methylpropanoyl-CoA = N(6)-[(R)-S(8)-2-methylpropanoyldihydrolipoyl]-L-lysyl-[protein] + CoA</text>
        <dbReference type="Rhea" id="RHEA:18865"/>
        <dbReference type="Rhea" id="RHEA-COMP:10475"/>
        <dbReference type="Rhea" id="RHEA-COMP:10497"/>
        <dbReference type="ChEBI" id="CHEBI:57287"/>
        <dbReference type="ChEBI" id="CHEBI:57338"/>
        <dbReference type="ChEBI" id="CHEBI:83100"/>
        <dbReference type="ChEBI" id="CHEBI:83142"/>
        <dbReference type="EC" id="2.3.1.168"/>
    </reaction>
    <physiologicalReaction direction="left-to-right" evidence="9">
        <dbReference type="Rhea" id="RHEA:18866"/>
    </physiologicalReaction>
</comment>
<dbReference type="PROSITE" id="PS00189">
    <property type="entry name" value="LIPOYL"/>
    <property type="match status" value="1"/>
</dbReference>
<evidence type="ECO:0000256" key="9">
    <source>
        <dbReference type="ARBA" id="ARBA00051775"/>
    </source>
</evidence>
<evidence type="ECO:0000256" key="2">
    <source>
        <dbReference type="ARBA" id="ARBA00004305"/>
    </source>
</evidence>
<evidence type="ECO:0000313" key="14">
    <source>
        <dbReference type="EMBL" id="KAL0267913.1"/>
    </source>
</evidence>
<proteinExistence type="inferred from homology"/>
<evidence type="ECO:0000256" key="3">
    <source>
        <dbReference type="ARBA" id="ARBA00007317"/>
    </source>
</evidence>
<dbReference type="FunFam" id="4.10.320.10:FF:000002">
    <property type="entry name" value="Dihydrolipoamide acetyltransferase component of pyruvate dehydrogenase complex"/>
    <property type="match status" value="1"/>
</dbReference>
<keyword evidence="8 10" id="KW-0012">Acyltransferase</keyword>
<dbReference type="Gene3D" id="3.30.559.10">
    <property type="entry name" value="Chloramphenicol acetyltransferase-like domain"/>
    <property type="match status" value="1"/>
</dbReference>
<dbReference type="InterPro" id="IPR004167">
    <property type="entry name" value="PSBD"/>
</dbReference>
<dbReference type="AlphaFoldDB" id="A0AAW2HE32"/>
<comment type="caution">
    <text evidence="14">The sequence shown here is derived from an EMBL/GenBank/DDBJ whole genome shotgun (WGS) entry which is preliminary data.</text>
</comment>
<comment type="cofactor">
    <cofactor evidence="1 10">
        <name>(R)-lipoate</name>
        <dbReference type="ChEBI" id="CHEBI:83088"/>
    </cofactor>
</comment>
<dbReference type="Gene3D" id="2.40.50.100">
    <property type="match status" value="1"/>
</dbReference>
<comment type="subcellular location">
    <subcellularLocation>
        <location evidence="2">Mitochondrion matrix</location>
    </subcellularLocation>
</comment>
<evidence type="ECO:0000256" key="11">
    <source>
        <dbReference type="SAM" id="MobiDB-lite"/>
    </source>
</evidence>
<keyword evidence="5 10" id="KW-0450">Lipoyl</keyword>
<dbReference type="EC" id="2.3.1.-" evidence="10"/>
<dbReference type="Pfam" id="PF00364">
    <property type="entry name" value="Biotin_lipoyl"/>
    <property type="match status" value="1"/>
</dbReference>
<dbReference type="FunFam" id="2.40.50.100:FF:000013">
    <property type="entry name" value="Dihydrolipoamide acetyltransferase component of pyruvate dehydrogenase complex"/>
    <property type="match status" value="1"/>
</dbReference>
<dbReference type="CDD" id="cd06849">
    <property type="entry name" value="lipoyl_domain"/>
    <property type="match status" value="1"/>
</dbReference>
<keyword evidence="7" id="KW-0496">Mitochondrion</keyword>
<evidence type="ECO:0000259" key="13">
    <source>
        <dbReference type="PROSITE" id="PS51826"/>
    </source>
</evidence>
<dbReference type="PROSITE" id="PS51826">
    <property type="entry name" value="PSBD"/>
    <property type="match status" value="1"/>
</dbReference>
<keyword evidence="4 10" id="KW-0808">Transferase</keyword>
<dbReference type="GO" id="GO:0005829">
    <property type="term" value="C:cytosol"/>
    <property type="evidence" value="ECO:0007669"/>
    <property type="project" value="UniProtKB-ARBA"/>
</dbReference>
<dbReference type="InterPro" id="IPR001078">
    <property type="entry name" value="2-oxoacid_DH_actylTfrase"/>
</dbReference>
<feature type="region of interest" description="Disordered" evidence="11">
    <location>
        <begin position="159"/>
        <end position="195"/>
    </location>
</feature>
<dbReference type="Pfam" id="PF00198">
    <property type="entry name" value="2-oxoacid_dh"/>
    <property type="match status" value="1"/>
</dbReference>
<feature type="compositionally biased region" description="Low complexity" evidence="11">
    <location>
        <begin position="170"/>
        <end position="187"/>
    </location>
</feature>
<dbReference type="InterPro" id="IPR011053">
    <property type="entry name" value="Single_hybrid_motif"/>
</dbReference>
<dbReference type="InterPro" id="IPR023213">
    <property type="entry name" value="CAT-like_dom_sf"/>
</dbReference>
<accession>A0AAW2HE32</accession>